<dbReference type="AlphaFoldDB" id="A0AAN8SBF3"/>
<name>A0AAN8SBF3_POLSC</name>
<reference evidence="2 3" key="1">
    <citation type="submission" date="2023-10" db="EMBL/GenBank/DDBJ databases">
        <title>Genomes of two closely related lineages of the louse Polyplax serrata with different host specificities.</title>
        <authorList>
            <person name="Martinu J."/>
            <person name="Tarabai H."/>
            <person name="Stefka J."/>
            <person name="Hypsa V."/>
        </authorList>
    </citation>
    <scope>NUCLEOTIDE SEQUENCE [LARGE SCALE GENOMIC DNA]</scope>
    <source>
        <strain evidence="2">HR10_N</strain>
    </source>
</reference>
<protein>
    <submittedName>
        <fullName evidence="2">Uncharacterized protein</fullName>
    </submittedName>
</protein>
<comment type="caution">
    <text evidence="2">The sequence shown here is derived from an EMBL/GenBank/DDBJ whole genome shotgun (WGS) entry which is preliminary data.</text>
</comment>
<evidence type="ECO:0000256" key="1">
    <source>
        <dbReference type="SAM" id="MobiDB-lite"/>
    </source>
</evidence>
<gene>
    <name evidence="2" type="ORF">RUM43_004244</name>
</gene>
<evidence type="ECO:0000313" key="3">
    <source>
        <dbReference type="Proteomes" id="UP001372834"/>
    </source>
</evidence>
<evidence type="ECO:0000313" key="2">
    <source>
        <dbReference type="EMBL" id="KAK6642742.1"/>
    </source>
</evidence>
<organism evidence="2 3">
    <name type="scientific">Polyplax serrata</name>
    <name type="common">Common mouse louse</name>
    <dbReference type="NCBI Taxonomy" id="468196"/>
    <lineage>
        <taxon>Eukaryota</taxon>
        <taxon>Metazoa</taxon>
        <taxon>Ecdysozoa</taxon>
        <taxon>Arthropoda</taxon>
        <taxon>Hexapoda</taxon>
        <taxon>Insecta</taxon>
        <taxon>Pterygota</taxon>
        <taxon>Neoptera</taxon>
        <taxon>Paraneoptera</taxon>
        <taxon>Psocodea</taxon>
        <taxon>Troctomorpha</taxon>
        <taxon>Phthiraptera</taxon>
        <taxon>Anoplura</taxon>
        <taxon>Polyplacidae</taxon>
        <taxon>Polyplax</taxon>
    </lineage>
</organism>
<accession>A0AAN8SBF3</accession>
<proteinExistence type="predicted"/>
<sequence length="86" mass="9765">MKLSQQVVSPLRPFITFGFSKSSATRKFELLNRHGPTGTYLVWETNAFPLLSFHDEGMVGISSDDEEKQPPPPPPHLVMREKDRPD</sequence>
<feature type="region of interest" description="Disordered" evidence="1">
    <location>
        <begin position="59"/>
        <end position="86"/>
    </location>
</feature>
<dbReference type="EMBL" id="JAWJWE010000002">
    <property type="protein sequence ID" value="KAK6642742.1"/>
    <property type="molecule type" value="Genomic_DNA"/>
</dbReference>
<dbReference type="Proteomes" id="UP001372834">
    <property type="component" value="Unassembled WGS sequence"/>
</dbReference>